<evidence type="ECO:0008006" key="3">
    <source>
        <dbReference type="Google" id="ProtNLM"/>
    </source>
</evidence>
<organism evidence="2">
    <name type="scientific">Rhodococcus hoagii</name>
    <name type="common">Corynebacterium equii</name>
    <dbReference type="NCBI Taxonomy" id="43767"/>
    <lineage>
        <taxon>Bacteria</taxon>
        <taxon>Bacillati</taxon>
        <taxon>Actinomycetota</taxon>
        <taxon>Actinomycetes</taxon>
        <taxon>Mycobacteriales</taxon>
        <taxon>Nocardiaceae</taxon>
        <taxon>Prescottella</taxon>
    </lineage>
</organism>
<dbReference type="EMBL" id="KP851975">
    <property type="protein sequence ID" value="AKF16083.1"/>
    <property type="molecule type" value="Genomic_DNA"/>
</dbReference>
<feature type="signal peptide" evidence="1">
    <location>
        <begin position="1"/>
        <end position="28"/>
    </location>
</feature>
<geneLocation type="plasmid" evidence="2">
    <name>pVAPN2012</name>
</geneLocation>
<keyword evidence="1" id="KW-0732">Signal</keyword>
<dbReference type="AlphaFoldDB" id="A0A0F6SKC3"/>
<feature type="chain" id="PRO_5002509575" description="Secreted protein" evidence="1">
    <location>
        <begin position="29"/>
        <end position="79"/>
    </location>
</feature>
<proteinExistence type="predicted"/>
<dbReference type="RefSeq" id="WP_221274066.1">
    <property type="nucleotide sequence ID" value="NZ_AP024182.1"/>
</dbReference>
<evidence type="ECO:0000256" key="1">
    <source>
        <dbReference type="SAM" id="SignalP"/>
    </source>
</evidence>
<gene>
    <name evidence="2" type="ORF">pVAPN2012_1320</name>
</gene>
<evidence type="ECO:0000313" key="2">
    <source>
        <dbReference type="EMBL" id="AKF16083.1"/>
    </source>
</evidence>
<name>A0A0F6SKC3_RHOHA</name>
<keyword evidence="2" id="KW-0614">Plasmid</keyword>
<protein>
    <recommendedName>
        <fullName evidence="3">Secreted protein</fullName>
    </recommendedName>
</protein>
<sequence length="79" mass="7927">MGKKIAQGLVLAAAAAGVTLASIGVAQAATYGPYAYDQCRMIQAGVTTLQPGQVLCTTANGLPGAKYVLPMTQGGVTTR</sequence>
<reference evidence="2" key="1">
    <citation type="journal article" date="2015" name="Infect. Immun.">
        <title>An Invertron-Like Linear Plasmid Mediates Intracellular Survival and Virulence in Bovine Isolates of Rhodococcus equi.</title>
        <authorList>
            <person name="Valero-Rello A."/>
            <person name="Hapeshi A."/>
            <person name="Anastasi E."/>
            <person name="Alvarez S."/>
            <person name="Scortti M."/>
            <person name="Meijer W.G."/>
            <person name="MacArthur I."/>
            <person name="Vazquez-Boland J.A."/>
        </authorList>
    </citation>
    <scope>NUCLEOTIDE SEQUENCE</scope>
    <source>
        <strain evidence="2">PAM2012</strain>
        <plasmid evidence="2">pVAPN2012</plasmid>
    </source>
</reference>
<accession>A0A0F6SKC3</accession>